<evidence type="ECO:0000313" key="3">
    <source>
        <dbReference type="Proteomes" id="UP000284702"/>
    </source>
</evidence>
<dbReference type="VEuPathDB" id="FungiDB:H257_07953"/>
<dbReference type="AlphaFoldDB" id="A0A3R7WH78"/>
<dbReference type="EMBL" id="MZMZ02003269">
    <property type="protein sequence ID" value="RQM22134.1"/>
    <property type="molecule type" value="Genomic_DNA"/>
</dbReference>
<evidence type="ECO:0000313" key="2">
    <source>
        <dbReference type="EMBL" id="RQM22134.1"/>
    </source>
</evidence>
<protein>
    <recommendedName>
        <fullName evidence="1">Formyl transferase C-terminal domain-containing protein</fullName>
    </recommendedName>
</protein>
<accession>A0A3R7WH78</accession>
<gene>
    <name evidence="2" type="ORF">B5M09_006284</name>
</gene>
<comment type="caution">
    <text evidence="2">The sequence shown here is derived from an EMBL/GenBank/DDBJ whole genome shotgun (WGS) entry which is preliminary data.</text>
</comment>
<dbReference type="Gene3D" id="3.10.25.10">
    <property type="entry name" value="Formyl transferase, C-terminal domain"/>
    <property type="match status" value="1"/>
</dbReference>
<evidence type="ECO:0000259" key="1">
    <source>
        <dbReference type="Pfam" id="PF02911"/>
    </source>
</evidence>
<dbReference type="InterPro" id="IPR037022">
    <property type="entry name" value="Formyl_trans_C_sf"/>
</dbReference>
<dbReference type="Pfam" id="PF02911">
    <property type="entry name" value="Formyl_trans_C"/>
    <property type="match status" value="1"/>
</dbReference>
<dbReference type="Proteomes" id="UP000284702">
    <property type="component" value="Unassembled WGS sequence"/>
</dbReference>
<reference evidence="2" key="1">
    <citation type="submission" date="2018-07" db="EMBL/GenBank/DDBJ databases">
        <title>Annotation of Aphanomyces astaci genome assembly.</title>
        <authorList>
            <person name="Studholme D.J."/>
        </authorList>
    </citation>
    <scope>NUCLEOTIDE SEQUENCE [LARGE SCALE GENOMIC DNA]</scope>
    <source>
        <strain evidence="2">Pc</strain>
    </source>
</reference>
<feature type="domain" description="Formyl transferase C-terminal" evidence="1">
    <location>
        <begin position="68"/>
        <end position="166"/>
    </location>
</feature>
<sequence>MGKARHKAPVPVKAFALEHNLVVHHIPDNVYAIHSLHIISESSTHAGECQARRHQHAPVAIAQVMHMQMWRAVGETVGVMCAFASKSVMLIEMHVPSVADVAAMETHMATWTSPPHLDQLDAGSFFYDRFYNALWVRTADTKWVVVTKVQPAGRKVFTPADFANQNKLHPRTQYEFDAVLKE</sequence>
<name>A0A3R7WH78_APHAT</name>
<keyword evidence="3" id="KW-1185">Reference proteome</keyword>
<dbReference type="InterPro" id="IPR005793">
    <property type="entry name" value="Formyl_trans_C"/>
</dbReference>
<organism evidence="2 3">
    <name type="scientific">Aphanomyces astaci</name>
    <name type="common">Crayfish plague agent</name>
    <dbReference type="NCBI Taxonomy" id="112090"/>
    <lineage>
        <taxon>Eukaryota</taxon>
        <taxon>Sar</taxon>
        <taxon>Stramenopiles</taxon>
        <taxon>Oomycota</taxon>
        <taxon>Saprolegniomycetes</taxon>
        <taxon>Saprolegniales</taxon>
        <taxon>Verrucalvaceae</taxon>
        <taxon>Aphanomyces</taxon>
    </lineage>
</organism>
<proteinExistence type="predicted"/>